<evidence type="ECO:0000256" key="3">
    <source>
        <dbReference type="ARBA" id="ARBA00022692"/>
    </source>
</evidence>
<evidence type="ECO:0000256" key="5">
    <source>
        <dbReference type="ARBA" id="ARBA00023136"/>
    </source>
</evidence>
<evidence type="ECO:0000256" key="1">
    <source>
        <dbReference type="ARBA" id="ARBA00004141"/>
    </source>
</evidence>
<dbReference type="InterPro" id="IPR007941">
    <property type="entry name" value="DUF726"/>
</dbReference>
<evidence type="ECO:0000313" key="9">
    <source>
        <dbReference type="Proteomes" id="UP000320333"/>
    </source>
</evidence>
<evidence type="ECO:0000256" key="7">
    <source>
        <dbReference type="SAM" id="Phobius"/>
    </source>
</evidence>
<proteinExistence type="inferred from homology"/>
<keyword evidence="5 7" id="KW-0472">Membrane</keyword>
<evidence type="ECO:0000313" key="8">
    <source>
        <dbReference type="EMBL" id="TPX67463.1"/>
    </source>
</evidence>
<keyword evidence="9" id="KW-1185">Reference proteome</keyword>
<evidence type="ECO:0008006" key="10">
    <source>
        <dbReference type="Google" id="ProtNLM"/>
    </source>
</evidence>
<keyword evidence="3 7" id="KW-0812">Transmembrane</keyword>
<organism evidence="8 9">
    <name type="scientific">Chytriomyces confervae</name>
    <dbReference type="NCBI Taxonomy" id="246404"/>
    <lineage>
        <taxon>Eukaryota</taxon>
        <taxon>Fungi</taxon>
        <taxon>Fungi incertae sedis</taxon>
        <taxon>Chytridiomycota</taxon>
        <taxon>Chytridiomycota incertae sedis</taxon>
        <taxon>Chytridiomycetes</taxon>
        <taxon>Chytridiales</taxon>
        <taxon>Chytriomycetaceae</taxon>
        <taxon>Chytriomyces</taxon>
    </lineage>
</organism>
<feature type="compositionally biased region" description="Polar residues" evidence="6">
    <location>
        <begin position="368"/>
        <end position="380"/>
    </location>
</feature>
<feature type="region of interest" description="Disordered" evidence="6">
    <location>
        <begin position="110"/>
        <end position="129"/>
    </location>
</feature>
<dbReference type="SUPFAM" id="SSF53474">
    <property type="entry name" value="alpha/beta-Hydrolases"/>
    <property type="match status" value="1"/>
</dbReference>
<comment type="similarity">
    <text evidence="2">Belongs to the TMCO4 family.</text>
</comment>
<dbReference type="AlphaFoldDB" id="A0A507ETP5"/>
<evidence type="ECO:0000256" key="2">
    <source>
        <dbReference type="ARBA" id="ARBA00009824"/>
    </source>
</evidence>
<evidence type="ECO:0000256" key="4">
    <source>
        <dbReference type="ARBA" id="ARBA00022989"/>
    </source>
</evidence>
<sequence>MLDKIQSVFSDRHRVAYAGLVSLVVRQTQRQRLDCLGAGAPSSGAGLNGTAAQYLRDAHRTYTDGLLRTLFAMLDISEDEQTMLKTLTSDDADLMPSDMAHSLMTSATLDDSNGIAQDDSLRPKTSPENEQRTAHSVVAHLFVLSVSSGSFYDARARAILVHVASCLNVSLARVSAIEREMVAAIGYVNSVNNTALSPTSSCASGVSSAVEKRNKADNARRIAFVTLATIAGGVLIGATAGLAGPAVMGATTAAHMAHCGGTVAMGLGSSGVALFATGGAVTAGGMSSYKLMKKTRGISEFSFIAFHAGAQPANEATFNAISLDEKKEAPPPAQAKTPSALRIRQPSINSLSSPSSFRSMQFPASPYPTDSKTTPASTPEQKPITVTIAIPGWLGSTNPADTDSHAPFIRLSPETHGDLFSLLTDPSTMQEMGASITLLNYCTQSISKAGSIPAGPQWTHRLNYLLDTPWTAALEKAKQAGYLLADALESRVQGARPVTLVGFSLGARTIFQCCLELAKRPGCQALVESIVLCGMPLDVTESEWDAVGAVVTGKVVNAFHEGDTLLQLLFRKNTGGISRVAGLAAVSLPSLTKSRKKKEWVTNVDLADVIGDHIDYFNKCTAVLEACGLDVERDCEAEAVAAKVQYEADLEDARMFRFNEQWNRDVELFGKQQDFESAQTNGFGENAGSAGNAAGGGIMGWLRGSGSGRNSATAKSSKMTGFGSSNFVKLDD</sequence>
<feature type="compositionally biased region" description="Low complexity" evidence="6">
    <location>
        <begin position="347"/>
        <end position="359"/>
    </location>
</feature>
<name>A0A507ETP5_9FUNG</name>
<dbReference type="Proteomes" id="UP000320333">
    <property type="component" value="Unassembled WGS sequence"/>
</dbReference>
<dbReference type="Pfam" id="PF05277">
    <property type="entry name" value="DUF726"/>
    <property type="match status" value="2"/>
</dbReference>
<keyword evidence="4 7" id="KW-1133">Transmembrane helix</keyword>
<protein>
    <recommendedName>
        <fullName evidence="10">DUF726-domain-containing protein</fullName>
    </recommendedName>
</protein>
<feature type="transmembrane region" description="Helical" evidence="7">
    <location>
        <begin position="263"/>
        <end position="286"/>
    </location>
</feature>
<dbReference type="OrthoDB" id="277931at2759"/>
<comment type="caution">
    <text evidence="8">The sequence shown here is derived from an EMBL/GenBank/DDBJ whole genome shotgun (WGS) entry which is preliminary data.</text>
</comment>
<evidence type="ECO:0000256" key="6">
    <source>
        <dbReference type="SAM" id="MobiDB-lite"/>
    </source>
</evidence>
<gene>
    <name evidence="8" type="ORF">CcCBS67573_g07485</name>
</gene>
<comment type="subcellular location">
    <subcellularLocation>
        <location evidence="1">Membrane</location>
        <topology evidence="1">Multi-pass membrane protein</topology>
    </subcellularLocation>
</comment>
<accession>A0A507ETP5</accession>
<reference evidence="8 9" key="1">
    <citation type="journal article" date="2019" name="Sci. Rep.">
        <title>Comparative genomics of chytrid fungi reveal insights into the obligate biotrophic and pathogenic lifestyle of Synchytrium endobioticum.</title>
        <authorList>
            <person name="van de Vossenberg B.T.L.H."/>
            <person name="Warris S."/>
            <person name="Nguyen H.D.T."/>
            <person name="van Gent-Pelzer M.P.E."/>
            <person name="Joly D.L."/>
            <person name="van de Geest H.C."/>
            <person name="Bonants P.J.M."/>
            <person name="Smith D.S."/>
            <person name="Levesque C.A."/>
            <person name="van der Lee T.A.J."/>
        </authorList>
    </citation>
    <scope>NUCLEOTIDE SEQUENCE [LARGE SCALE GENOMIC DNA]</scope>
    <source>
        <strain evidence="8 9">CBS 675.73</strain>
    </source>
</reference>
<feature type="transmembrane region" description="Helical" evidence="7">
    <location>
        <begin position="222"/>
        <end position="243"/>
    </location>
</feature>
<dbReference type="EMBL" id="QEAP01000396">
    <property type="protein sequence ID" value="TPX67463.1"/>
    <property type="molecule type" value="Genomic_DNA"/>
</dbReference>
<dbReference type="GO" id="GO:0016020">
    <property type="term" value="C:membrane"/>
    <property type="evidence" value="ECO:0007669"/>
    <property type="project" value="UniProtKB-SubCell"/>
</dbReference>
<dbReference type="PANTHER" id="PTHR17920">
    <property type="entry name" value="TRANSMEMBRANE AND COILED-COIL DOMAIN-CONTAINING PROTEIN 4 TMCO4"/>
    <property type="match status" value="1"/>
</dbReference>
<feature type="compositionally biased region" description="Basic and acidic residues" evidence="6">
    <location>
        <begin position="119"/>
        <end position="129"/>
    </location>
</feature>
<dbReference type="InterPro" id="IPR029058">
    <property type="entry name" value="AB_hydrolase_fold"/>
</dbReference>
<dbReference type="PANTHER" id="PTHR17920:SF23">
    <property type="entry name" value="DUF726-DOMAIN-CONTAINING PROTEIN"/>
    <property type="match status" value="1"/>
</dbReference>
<feature type="region of interest" description="Disordered" evidence="6">
    <location>
        <begin position="326"/>
        <end position="380"/>
    </location>
</feature>